<keyword evidence="6 9" id="KW-0460">Magnesium</keyword>
<feature type="active site" description="Proton acceptor" evidence="9">
    <location>
        <position position="234"/>
    </location>
</feature>
<keyword evidence="7 9" id="KW-0630">Potassium</keyword>
<comment type="activity regulation">
    <text evidence="9">Activated by a monovalent cation that binds near, but not in, the active site. The most likely occupant of the site in vivo is potassium. Ion binding induces a conformational change that may alter substrate affinity.</text>
</comment>
<keyword evidence="1 9" id="KW-0808">Transferase</keyword>
<dbReference type="eggNOG" id="COG0524">
    <property type="taxonomic scope" value="Bacteria"/>
</dbReference>
<dbReference type="STRING" id="89187.ISM_06670"/>
<comment type="function">
    <text evidence="9">Catalyzes the phosphorylation of ribose at O-5 in a reaction requiring ATP and magnesium. The resulting D-ribose-5-phosphate can then be used either for sythesis of nucleotides, histidine, and tryptophan, or as a component of the pentose phosphate pathway.</text>
</comment>
<keyword evidence="4 9" id="KW-0418">Kinase</keyword>
<feature type="domain" description="Carbohydrate kinase PfkB" evidence="10">
    <location>
        <begin position="3"/>
        <end position="276"/>
    </location>
</feature>
<keyword evidence="12" id="KW-1185">Reference proteome</keyword>
<evidence type="ECO:0000313" key="12">
    <source>
        <dbReference type="Proteomes" id="UP000005954"/>
    </source>
</evidence>
<gene>
    <name evidence="9" type="primary">rbsK</name>
    <name evidence="11" type="ORF">ISM_06670</name>
</gene>
<keyword evidence="8 9" id="KW-0119">Carbohydrate metabolism</keyword>
<dbReference type="Pfam" id="PF00294">
    <property type="entry name" value="PfkB"/>
    <property type="match status" value="1"/>
</dbReference>
<evidence type="ECO:0000259" key="10">
    <source>
        <dbReference type="Pfam" id="PF00294"/>
    </source>
</evidence>
<proteinExistence type="inferred from homology"/>
<evidence type="ECO:0000256" key="2">
    <source>
        <dbReference type="ARBA" id="ARBA00022723"/>
    </source>
</evidence>
<dbReference type="GO" id="GO:0046872">
    <property type="term" value="F:metal ion binding"/>
    <property type="evidence" value="ECO:0007669"/>
    <property type="project" value="UniProtKB-KW"/>
</dbReference>
<dbReference type="GO" id="GO:0005524">
    <property type="term" value="F:ATP binding"/>
    <property type="evidence" value="ECO:0007669"/>
    <property type="project" value="UniProtKB-UniRule"/>
</dbReference>
<feature type="binding site" evidence="9">
    <location>
        <position position="136"/>
    </location>
    <ligand>
        <name>substrate</name>
    </ligand>
</feature>
<sequence>MTVYCLGSINADVTYRVARLARPGETIVAQEMRRGLGGKGANQSVAAARAGARVVHIGMVGAEGDWCVAELASYGVECRHVAQDAGPSGHAIIHVDAKGENVITVFAGANARQDLARIDAALGQAGPGDWLLLQNETSHQQEAAQLAQVRGVQVAYSAAPFEAEALRRVLPYVSLLLLNEGEFVALGAAGIALPADCATLVTQGAAGAEWRQGEARLQQRGFAVEAVDSTGAGDCFAGYVVAGLEAGRGPEEAMALAAAAAALSVTRPGAAGAVPDRAEVERFLSP</sequence>
<evidence type="ECO:0000256" key="7">
    <source>
        <dbReference type="ARBA" id="ARBA00022958"/>
    </source>
</evidence>
<dbReference type="GO" id="GO:0005829">
    <property type="term" value="C:cytosol"/>
    <property type="evidence" value="ECO:0007669"/>
    <property type="project" value="TreeGrafter"/>
</dbReference>
<name>A3SKS6_ROSNI</name>
<comment type="subunit">
    <text evidence="9">Homodimer.</text>
</comment>
<dbReference type="PANTHER" id="PTHR10584:SF157">
    <property type="entry name" value="SULFOFRUCTOSE KINASE"/>
    <property type="match status" value="1"/>
</dbReference>
<keyword evidence="9" id="KW-0963">Cytoplasm</keyword>
<keyword evidence="2 9" id="KW-0479">Metal-binding</keyword>
<dbReference type="Proteomes" id="UP000005954">
    <property type="component" value="Unassembled WGS sequence"/>
</dbReference>
<evidence type="ECO:0000256" key="6">
    <source>
        <dbReference type="ARBA" id="ARBA00022842"/>
    </source>
</evidence>
<evidence type="ECO:0000256" key="1">
    <source>
        <dbReference type="ARBA" id="ARBA00022679"/>
    </source>
</evidence>
<feature type="binding site" evidence="9">
    <location>
        <begin position="10"/>
        <end position="12"/>
    </location>
    <ligand>
        <name>substrate</name>
    </ligand>
</feature>
<feature type="binding site" evidence="9">
    <location>
        <position position="179"/>
    </location>
    <ligand>
        <name>ATP</name>
        <dbReference type="ChEBI" id="CHEBI:30616"/>
    </ligand>
</feature>
<organism evidence="11 12">
    <name type="scientific">Roseovarius nubinhibens (strain ATCC BAA-591 / DSM 15170 / ISM)</name>
    <dbReference type="NCBI Taxonomy" id="89187"/>
    <lineage>
        <taxon>Bacteria</taxon>
        <taxon>Pseudomonadati</taxon>
        <taxon>Pseudomonadota</taxon>
        <taxon>Alphaproteobacteria</taxon>
        <taxon>Rhodobacterales</taxon>
        <taxon>Roseobacteraceae</taxon>
        <taxon>Roseovarius</taxon>
    </lineage>
</organism>
<keyword evidence="3 9" id="KW-0547">Nucleotide-binding</keyword>
<dbReference type="HAMAP" id="MF_01987">
    <property type="entry name" value="Ribokinase"/>
    <property type="match status" value="1"/>
</dbReference>
<dbReference type="PANTHER" id="PTHR10584">
    <property type="entry name" value="SUGAR KINASE"/>
    <property type="match status" value="1"/>
</dbReference>
<dbReference type="SUPFAM" id="SSF53613">
    <property type="entry name" value="Ribokinase-like"/>
    <property type="match status" value="1"/>
</dbReference>
<dbReference type="InterPro" id="IPR011611">
    <property type="entry name" value="PfkB_dom"/>
</dbReference>
<accession>A3SKS6</accession>
<comment type="catalytic activity">
    <reaction evidence="9">
        <text>D-ribose + ATP = D-ribose 5-phosphate + ADP + H(+)</text>
        <dbReference type="Rhea" id="RHEA:13697"/>
        <dbReference type="ChEBI" id="CHEBI:15378"/>
        <dbReference type="ChEBI" id="CHEBI:30616"/>
        <dbReference type="ChEBI" id="CHEBI:47013"/>
        <dbReference type="ChEBI" id="CHEBI:78346"/>
        <dbReference type="ChEBI" id="CHEBI:456216"/>
        <dbReference type="EC" id="2.7.1.15"/>
    </reaction>
</comment>
<dbReference type="OrthoDB" id="9792663at2"/>
<dbReference type="HOGENOM" id="CLU_027634_2_1_5"/>
<feature type="binding site" evidence="9">
    <location>
        <position position="234"/>
    </location>
    <ligand>
        <name>substrate</name>
    </ligand>
</feature>
<comment type="subcellular location">
    <subcellularLocation>
        <location evidence="9">Cytoplasm</location>
    </subcellularLocation>
</comment>
<comment type="similarity">
    <text evidence="9">Belongs to the carbohydrate kinase PfkB family. Ribokinase subfamily.</text>
</comment>
<protein>
    <recommendedName>
        <fullName evidence="9">Ribokinase</fullName>
        <shortName evidence="9">RK</shortName>
        <ecNumber evidence="9">2.7.1.15</ecNumber>
    </recommendedName>
</protein>
<dbReference type="RefSeq" id="WP_009813358.1">
    <property type="nucleotide sequence ID" value="NZ_CH724156.1"/>
</dbReference>
<feature type="binding site" evidence="9">
    <location>
        <begin position="233"/>
        <end position="234"/>
    </location>
    <ligand>
        <name>ATP</name>
        <dbReference type="ChEBI" id="CHEBI:30616"/>
    </ligand>
</feature>
<comment type="caution">
    <text evidence="11">The sequence shown here is derived from an EMBL/GenBank/DDBJ whole genome shotgun (WGS) entry which is preliminary data.</text>
</comment>
<evidence type="ECO:0000256" key="3">
    <source>
        <dbReference type="ARBA" id="ARBA00022741"/>
    </source>
</evidence>
<dbReference type="InterPro" id="IPR029056">
    <property type="entry name" value="Ribokinase-like"/>
</dbReference>
<comment type="pathway">
    <text evidence="9">Carbohydrate metabolism; D-ribose degradation; D-ribose 5-phosphate from beta-D-ribopyranose: step 2/2.</text>
</comment>
<dbReference type="UniPathway" id="UPA00916">
    <property type="reaction ID" value="UER00889"/>
</dbReference>
<feature type="binding site" evidence="9">
    <location>
        <begin position="38"/>
        <end position="42"/>
    </location>
    <ligand>
        <name>substrate</name>
    </ligand>
</feature>
<dbReference type="Gene3D" id="3.40.1190.20">
    <property type="match status" value="1"/>
</dbReference>
<dbReference type="EMBL" id="AALY01000001">
    <property type="protein sequence ID" value="EAP77957.1"/>
    <property type="molecule type" value="Genomic_DNA"/>
</dbReference>
<dbReference type="GO" id="GO:0004747">
    <property type="term" value="F:ribokinase activity"/>
    <property type="evidence" value="ECO:0007669"/>
    <property type="project" value="UniProtKB-UniRule"/>
</dbReference>
<dbReference type="AlphaFoldDB" id="A3SKS6"/>
<feature type="binding site" evidence="9">
    <location>
        <position position="230"/>
    </location>
    <ligand>
        <name>K(+)</name>
        <dbReference type="ChEBI" id="CHEBI:29103"/>
    </ligand>
</feature>
<feature type="binding site" evidence="9">
    <location>
        <position position="228"/>
    </location>
    <ligand>
        <name>K(+)</name>
        <dbReference type="ChEBI" id="CHEBI:29103"/>
    </ligand>
</feature>
<evidence type="ECO:0000256" key="5">
    <source>
        <dbReference type="ARBA" id="ARBA00022840"/>
    </source>
</evidence>
<feature type="binding site" evidence="9">
    <location>
        <begin position="202"/>
        <end position="207"/>
    </location>
    <ligand>
        <name>ATP</name>
        <dbReference type="ChEBI" id="CHEBI:30616"/>
    </ligand>
</feature>
<dbReference type="InterPro" id="IPR011877">
    <property type="entry name" value="Ribokinase"/>
</dbReference>
<evidence type="ECO:0000256" key="8">
    <source>
        <dbReference type="ARBA" id="ARBA00023277"/>
    </source>
</evidence>
<dbReference type="PRINTS" id="PR00990">
    <property type="entry name" value="RIBOKINASE"/>
</dbReference>
<dbReference type="InterPro" id="IPR002139">
    <property type="entry name" value="Ribo/fructo_kinase"/>
</dbReference>
<comment type="cofactor">
    <cofactor evidence="9">
        <name>Mg(2+)</name>
        <dbReference type="ChEBI" id="CHEBI:18420"/>
    </cofactor>
    <text evidence="9">Requires a divalent cation, most likely magnesium in vivo, as an electrophilic catalyst to aid phosphoryl group transfer. It is the chelate of the metal and the nucleotide that is the actual substrate.</text>
</comment>
<evidence type="ECO:0000256" key="9">
    <source>
        <dbReference type="HAMAP-Rule" id="MF_01987"/>
    </source>
</evidence>
<feature type="binding site" evidence="9">
    <location>
        <position position="264"/>
    </location>
    <ligand>
        <name>K(+)</name>
        <dbReference type="ChEBI" id="CHEBI:29103"/>
    </ligand>
</feature>
<reference evidence="11 12" key="1">
    <citation type="submission" date="2005-12" db="EMBL/GenBank/DDBJ databases">
        <authorList>
            <person name="Moran M.A."/>
            <person name="Ferriera S."/>
            <person name="Johnson J."/>
            <person name="Kravitz S."/>
            <person name="Halpern A."/>
            <person name="Remington K."/>
            <person name="Beeson K."/>
            <person name="Tran B."/>
            <person name="Rogers Y.-H."/>
            <person name="Friedman R."/>
            <person name="Venter J.C."/>
        </authorList>
    </citation>
    <scope>NUCLEOTIDE SEQUENCE [LARGE SCALE GENOMIC DNA]</scope>
    <source>
        <strain evidence="12">ATCC BAA-591 / DSM 15170 / ISM</strain>
    </source>
</reference>
<dbReference type="GO" id="GO:0019303">
    <property type="term" value="P:D-ribose catabolic process"/>
    <property type="evidence" value="ECO:0007669"/>
    <property type="project" value="UniProtKB-UniRule"/>
</dbReference>
<evidence type="ECO:0000313" key="11">
    <source>
        <dbReference type="EMBL" id="EAP77957.1"/>
    </source>
</evidence>
<keyword evidence="5 9" id="KW-0067">ATP-binding</keyword>
<comment type="caution">
    <text evidence="9">Lacks conserved residue(s) required for the propagation of feature annotation.</text>
</comment>
<evidence type="ECO:0000256" key="4">
    <source>
        <dbReference type="ARBA" id="ARBA00022777"/>
    </source>
</evidence>
<dbReference type="EC" id="2.7.1.15" evidence="9"/>
<feature type="binding site" evidence="9">
    <location>
        <position position="269"/>
    </location>
    <ligand>
        <name>K(+)</name>
        <dbReference type="ChEBI" id="CHEBI:29103"/>
    </ligand>
</feature>
<feature type="binding site" evidence="9">
    <location>
        <position position="267"/>
    </location>
    <ligand>
        <name>K(+)</name>
        <dbReference type="ChEBI" id="CHEBI:29103"/>
    </ligand>
</feature>